<dbReference type="Pfam" id="PF12732">
    <property type="entry name" value="YtxH"/>
    <property type="match status" value="1"/>
</dbReference>
<feature type="coiled-coil region" evidence="1">
    <location>
        <begin position="41"/>
        <end position="105"/>
    </location>
</feature>
<name>A0ABW5JID2_9BACT</name>
<evidence type="ECO:0000256" key="1">
    <source>
        <dbReference type="SAM" id="Coils"/>
    </source>
</evidence>
<dbReference type="RefSeq" id="WP_390299597.1">
    <property type="nucleotide sequence ID" value="NZ_JBHULI010000022.1"/>
</dbReference>
<gene>
    <name evidence="2" type="ORF">ACFSVN_05210</name>
</gene>
<dbReference type="PANTHER" id="PTHR35792">
    <property type="entry name" value="GENERAL STRESS PROTEIN"/>
    <property type="match status" value="1"/>
</dbReference>
<keyword evidence="3" id="KW-1185">Reference proteome</keyword>
<dbReference type="InterPro" id="IPR024623">
    <property type="entry name" value="YtxH"/>
</dbReference>
<proteinExistence type="predicted"/>
<dbReference type="PANTHER" id="PTHR35792:SF1">
    <property type="entry name" value="SLL0268 PROTEIN"/>
    <property type="match status" value="1"/>
</dbReference>
<dbReference type="Proteomes" id="UP001597460">
    <property type="component" value="Unassembled WGS sequence"/>
</dbReference>
<reference evidence="3" key="1">
    <citation type="journal article" date="2019" name="Int. J. Syst. Evol. Microbiol.">
        <title>The Global Catalogue of Microorganisms (GCM) 10K type strain sequencing project: providing services to taxonomists for standard genome sequencing and annotation.</title>
        <authorList>
            <consortium name="The Broad Institute Genomics Platform"/>
            <consortium name="The Broad Institute Genome Sequencing Center for Infectious Disease"/>
            <person name="Wu L."/>
            <person name="Ma J."/>
        </authorList>
    </citation>
    <scope>NUCLEOTIDE SEQUENCE [LARGE SCALE GENOMIC DNA]</scope>
    <source>
        <strain evidence="3">KCTC 52042</strain>
    </source>
</reference>
<organism evidence="2 3">
    <name type="scientific">Gracilimonas halophila</name>
    <dbReference type="NCBI Taxonomy" id="1834464"/>
    <lineage>
        <taxon>Bacteria</taxon>
        <taxon>Pseudomonadati</taxon>
        <taxon>Balneolota</taxon>
        <taxon>Balneolia</taxon>
        <taxon>Balneolales</taxon>
        <taxon>Balneolaceae</taxon>
        <taxon>Gracilimonas</taxon>
    </lineage>
</organism>
<dbReference type="EMBL" id="JBHULI010000022">
    <property type="protein sequence ID" value="MFD2531836.1"/>
    <property type="molecule type" value="Genomic_DNA"/>
</dbReference>
<evidence type="ECO:0000313" key="3">
    <source>
        <dbReference type="Proteomes" id="UP001597460"/>
    </source>
</evidence>
<accession>A0ABW5JID2</accession>
<comment type="caution">
    <text evidence="2">The sequence shown here is derived from an EMBL/GenBank/DDBJ whole genome shotgun (WGS) entry which is preliminary data.</text>
</comment>
<evidence type="ECO:0000313" key="2">
    <source>
        <dbReference type="EMBL" id="MFD2531836.1"/>
    </source>
</evidence>
<sequence length="106" mass="11697">MSRSSDFLSGIISGALVGAAFALLYAPDTGKNTRDRLSYKLSNYYDELNDLIDQLRKEKELLVSEAKEKGDKVVLEAKEKAEGLIKEAEDLLESIETAKEKSAKKG</sequence>
<protein>
    <submittedName>
        <fullName evidence="2">YtxH domain-containing protein</fullName>
    </submittedName>
</protein>
<keyword evidence="1" id="KW-0175">Coiled coil</keyword>
<dbReference type="InterPro" id="IPR052928">
    <property type="entry name" value="Desiccation-related_membrane"/>
</dbReference>